<feature type="domain" description="GST C-terminal" evidence="3">
    <location>
        <begin position="81"/>
        <end position="211"/>
    </location>
</feature>
<dbReference type="CDD" id="cd03181">
    <property type="entry name" value="GST_C_EF1Bgamma_like"/>
    <property type="match status" value="1"/>
</dbReference>
<evidence type="ECO:0000259" key="3">
    <source>
        <dbReference type="PROSITE" id="PS50405"/>
    </source>
</evidence>
<dbReference type="EMBL" id="HBGN01021022">
    <property type="protein sequence ID" value="CAD9334681.1"/>
    <property type="molecule type" value="Transcribed_RNA"/>
</dbReference>
<dbReference type="InterPro" id="IPR004046">
    <property type="entry name" value="GST_C"/>
</dbReference>
<evidence type="ECO:0008006" key="5">
    <source>
        <dbReference type="Google" id="ProtNLM"/>
    </source>
</evidence>
<reference evidence="4" key="1">
    <citation type="submission" date="2021-01" db="EMBL/GenBank/DDBJ databases">
        <authorList>
            <person name="Corre E."/>
            <person name="Pelletier E."/>
            <person name="Niang G."/>
            <person name="Scheremetjew M."/>
            <person name="Finn R."/>
            <person name="Kale V."/>
            <person name="Holt S."/>
            <person name="Cochrane G."/>
            <person name="Meng A."/>
            <person name="Brown T."/>
            <person name="Cohen L."/>
        </authorList>
    </citation>
    <scope>NUCLEOTIDE SEQUENCE</scope>
    <source>
        <strain evidence="4">Pop2</strain>
    </source>
</reference>
<dbReference type="InterPro" id="IPR040079">
    <property type="entry name" value="Glutathione_S-Trfase"/>
</dbReference>
<dbReference type="GO" id="GO:0006414">
    <property type="term" value="P:translational elongation"/>
    <property type="evidence" value="ECO:0007669"/>
    <property type="project" value="TreeGrafter"/>
</dbReference>
<dbReference type="FunFam" id="1.20.1050.10:FF:000006">
    <property type="entry name" value="Elongation factor 1 gamma"/>
    <property type="match status" value="1"/>
</dbReference>
<dbReference type="GO" id="GO:0005634">
    <property type="term" value="C:nucleus"/>
    <property type="evidence" value="ECO:0007669"/>
    <property type="project" value="TreeGrafter"/>
</dbReference>
<dbReference type="InterPro" id="IPR036249">
    <property type="entry name" value="Thioredoxin-like_sf"/>
</dbReference>
<dbReference type="SUPFAM" id="SSF47616">
    <property type="entry name" value="GST C-terminal domain-like"/>
    <property type="match status" value="1"/>
</dbReference>
<dbReference type="Gene3D" id="1.20.1050.10">
    <property type="match status" value="1"/>
</dbReference>
<gene>
    <name evidence="4" type="ORF">DBRI1063_LOCUS13409</name>
</gene>
<dbReference type="PANTHER" id="PTHR43986:SF1">
    <property type="entry name" value="ELONGATION FACTOR 1-GAMMA"/>
    <property type="match status" value="1"/>
</dbReference>
<dbReference type="Gene3D" id="3.40.30.10">
    <property type="entry name" value="Glutaredoxin"/>
    <property type="match status" value="1"/>
</dbReference>
<dbReference type="SUPFAM" id="SSF52833">
    <property type="entry name" value="Thioredoxin-like"/>
    <property type="match status" value="1"/>
</dbReference>
<dbReference type="GO" id="GO:0005737">
    <property type="term" value="C:cytoplasm"/>
    <property type="evidence" value="ECO:0007669"/>
    <property type="project" value="TreeGrafter"/>
</dbReference>
<comment type="similarity">
    <text evidence="1">Belongs to the GST superfamily.</text>
</comment>
<dbReference type="InterPro" id="IPR050802">
    <property type="entry name" value="EF-GSTs"/>
</dbReference>
<dbReference type="PROSITE" id="PS50405">
    <property type="entry name" value="GST_CTER"/>
    <property type="match status" value="1"/>
</dbReference>
<dbReference type="AlphaFoldDB" id="A0A6U3WYA0"/>
<name>A0A6U3WYA0_9STRA</name>
<dbReference type="SFLD" id="SFLDG00358">
    <property type="entry name" value="Main_(cytGST)"/>
    <property type="match status" value="1"/>
</dbReference>
<evidence type="ECO:0000256" key="1">
    <source>
        <dbReference type="RuleBase" id="RU003494"/>
    </source>
</evidence>
<dbReference type="SFLD" id="SFLDS00019">
    <property type="entry name" value="Glutathione_Transferase_(cytos"/>
    <property type="match status" value="1"/>
</dbReference>
<evidence type="ECO:0000313" key="4">
    <source>
        <dbReference type="EMBL" id="CAD9334681.1"/>
    </source>
</evidence>
<sequence length="222" mass="24452">MSYTLHTKPASHQAFKILIAAEYNGVDVEIAENFDAAKVASLSPTGKGPILETPRGILFESNAIARFLAKIRSDTGLMGQNVFEEAEVDSWVDFAAREVELPACVWFYPVAGYMPFNEDAYKKAKIDFGKALALLELQLKDKKYLVGDQITLADIAVVSSLVYPMKLVCDKAYVEPYPNVVRWFQSCVDESNFKNVIGVTTMCKKEITAPGQAKAAAPKADK</sequence>
<evidence type="ECO:0000259" key="2">
    <source>
        <dbReference type="PROSITE" id="PS50404"/>
    </source>
</evidence>
<dbReference type="Pfam" id="PF02798">
    <property type="entry name" value="GST_N"/>
    <property type="match status" value="1"/>
</dbReference>
<dbReference type="InterPro" id="IPR004045">
    <property type="entry name" value="Glutathione_S-Trfase_N"/>
</dbReference>
<dbReference type="PANTHER" id="PTHR43986">
    <property type="entry name" value="ELONGATION FACTOR 1-GAMMA"/>
    <property type="match status" value="1"/>
</dbReference>
<dbReference type="PROSITE" id="PS50404">
    <property type="entry name" value="GST_NTER"/>
    <property type="match status" value="1"/>
</dbReference>
<organism evidence="4">
    <name type="scientific">Ditylum brightwellii</name>
    <dbReference type="NCBI Taxonomy" id="49249"/>
    <lineage>
        <taxon>Eukaryota</taxon>
        <taxon>Sar</taxon>
        <taxon>Stramenopiles</taxon>
        <taxon>Ochrophyta</taxon>
        <taxon>Bacillariophyta</taxon>
        <taxon>Mediophyceae</taxon>
        <taxon>Lithodesmiophycidae</taxon>
        <taxon>Lithodesmiales</taxon>
        <taxon>Lithodesmiaceae</taxon>
        <taxon>Ditylum</taxon>
    </lineage>
</organism>
<feature type="domain" description="GST N-terminal" evidence="2">
    <location>
        <begin position="1"/>
        <end position="76"/>
    </location>
</feature>
<protein>
    <recommendedName>
        <fullName evidence="5">GST C-terminal domain-containing protein</fullName>
    </recommendedName>
</protein>
<proteinExistence type="inferred from homology"/>
<dbReference type="InterPro" id="IPR010987">
    <property type="entry name" value="Glutathione-S-Trfase_C-like"/>
</dbReference>
<dbReference type="Pfam" id="PF00043">
    <property type="entry name" value="GST_C"/>
    <property type="match status" value="1"/>
</dbReference>
<dbReference type="InterPro" id="IPR036282">
    <property type="entry name" value="Glutathione-S-Trfase_C_sf"/>
</dbReference>
<accession>A0A6U3WYA0</accession>